<dbReference type="AlphaFoldDB" id="A0AAW8PZB4"/>
<proteinExistence type="predicted"/>
<dbReference type="Proteomes" id="UP001253193">
    <property type="component" value="Unassembled WGS sequence"/>
</dbReference>
<reference evidence="1" key="1">
    <citation type="submission" date="2023-06" db="EMBL/GenBank/DDBJ databases">
        <title>Genomic Diversity of Vibrio spp. and Metagenomic Analysis of Pathogens in Florida Gulf Coastal Waters Following Hurricane Ian.</title>
        <authorList>
            <person name="Brumfield K.D."/>
        </authorList>
    </citation>
    <scope>NUCLEOTIDE SEQUENCE</scope>
    <source>
        <strain evidence="1">WBS2B-138</strain>
    </source>
</reference>
<accession>A0AAW8PZB4</accession>
<dbReference type="EMBL" id="JAUHGG010000003">
    <property type="protein sequence ID" value="MDS1821607.1"/>
    <property type="molecule type" value="Genomic_DNA"/>
</dbReference>
<evidence type="ECO:0000313" key="2">
    <source>
        <dbReference type="Proteomes" id="UP001253193"/>
    </source>
</evidence>
<dbReference type="RefSeq" id="WP_311020518.1">
    <property type="nucleotide sequence ID" value="NZ_JAUHGG010000003.1"/>
</dbReference>
<organism evidence="1 2">
    <name type="scientific">Vibrio parahaemolyticus</name>
    <dbReference type="NCBI Taxonomy" id="670"/>
    <lineage>
        <taxon>Bacteria</taxon>
        <taxon>Pseudomonadati</taxon>
        <taxon>Pseudomonadota</taxon>
        <taxon>Gammaproteobacteria</taxon>
        <taxon>Vibrionales</taxon>
        <taxon>Vibrionaceae</taxon>
        <taxon>Vibrio</taxon>
    </lineage>
</organism>
<protein>
    <submittedName>
        <fullName evidence="1">Uncharacterized protein</fullName>
    </submittedName>
</protein>
<comment type="caution">
    <text evidence="1">The sequence shown here is derived from an EMBL/GenBank/DDBJ whole genome shotgun (WGS) entry which is preliminary data.</text>
</comment>
<gene>
    <name evidence="1" type="ORF">QX249_13115</name>
</gene>
<sequence>MPSSKVAIDTWNEIYENEEYTAFIADLIDSSGYTILDKCVSYESIENLTNTSISDLINQAR</sequence>
<evidence type="ECO:0000313" key="1">
    <source>
        <dbReference type="EMBL" id="MDS1821607.1"/>
    </source>
</evidence>
<name>A0AAW8PZB4_VIBPH</name>